<name>A0ABY4JC34_9BACT</name>
<evidence type="ECO:0000313" key="2">
    <source>
        <dbReference type="Proteomes" id="UP000829647"/>
    </source>
</evidence>
<protein>
    <submittedName>
        <fullName evidence="1">Uncharacterized protein</fullName>
    </submittedName>
</protein>
<proteinExistence type="predicted"/>
<organism evidence="1 2">
    <name type="scientific">Hymenobacter sublimis</name>
    <dbReference type="NCBI Taxonomy" id="2933777"/>
    <lineage>
        <taxon>Bacteria</taxon>
        <taxon>Pseudomonadati</taxon>
        <taxon>Bacteroidota</taxon>
        <taxon>Cytophagia</taxon>
        <taxon>Cytophagales</taxon>
        <taxon>Hymenobacteraceae</taxon>
        <taxon>Hymenobacter</taxon>
    </lineage>
</organism>
<dbReference type="Proteomes" id="UP000829647">
    <property type="component" value="Chromosome"/>
</dbReference>
<sequence>MGYSLRAFIGHTHDLQPLATQYDHAVLVEVGQGLSLIPITEVFFDELNMFSPSEEIMPFGCLTRLMEERVLALLGPTHFGYLEADYFGGRGGQASLLWQAGQRSIAPSAINSMLRELGVIATGHMDEFDTIKLGRHRETEDWVSV</sequence>
<dbReference type="RefSeq" id="WP_247976407.1">
    <property type="nucleotide sequence ID" value="NZ_CP095848.1"/>
</dbReference>
<accession>A0ABY4JC34</accession>
<gene>
    <name evidence="1" type="ORF">MWH26_05565</name>
</gene>
<evidence type="ECO:0000313" key="1">
    <source>
        <dbReference type="EMBL" id="UPL50375.1"/>
    </source>
</evidence>
<reference evidence="1 2" key="1">
    <citation type="submission" date="2022-04" db="EMBL/GenBank/DDBJ databases">
        <title>Hymenobacter sp. isolated from the air.</title>
        <authorList>
            <person name="Won M."/>
            <person name="Lee C.-M."/>
            <person name="Woen H.-Y."/>
            <person name="Kwon S.-W."/>
        </authorList>
    </citation>
    <scope>NUCLEOTIDE SEQUENCE [LARGE SCALE GENOMIC DNA]</scope>
    <source>
        <strain evidence="2">5516 S-25</strain>
    </source>
</reference>
<keyword evidence="2" id="KW-1185">Reference proteome</keyword>
<dbReference type="EMBL" id="CP095848">
    <property type="protein sequence ID" value="UPL50375.1"/>
    <property type="molecule type" value="Genomic_DNA"/>
</dbReference>